<protein>
    <submittedName>
        <fullName evidence="2">Uncharacterized protein</fullName>
    </submittedName>
</protein>
<evidence type="ECO:0000313" key="2">
    <source>
        <dbReference type="EMBL" id="HIU62127.1"/>
    </source>
</evidence>
<accession>A0A9D1ML66</accession>
<dbReference type="EMBL" id="DVNE01000060">
    <property type="protein sequence ID" value="HIU62127.1"/>
    <property type="molecule type" value="Genomic_DNA"/>
</dbReference>
<name>A0A9D1ML66_9FIRM</name>
<evidence type="ECO:0000256" key="1">
    <source>
        <dbReference type="SAM" id="MobiDB-lite"/>
    </source>
</evidence>
<comment type="caution">
    <text evidence="2">The sequence shown here is derived from an EMBL/GenBank/DDBJ whole genome shotgun (WGS) entry which is preliminary data.</text>
</comment>
<dbReference type="Proteomes" id="UP000824110">
    <property type="component" value="Unassembled WGS sequence"/>
</dbReference>
<gene>
    <name evidence="2" type="ORF">IAB69_05730</name>
</gene>
<reference evidence="2" key="1">
    <citation type="submission" date="2020-10" db="EMBL/GenBank/DDBJ databases">
        <authorList>
            <person name="Gilroy R."/>
        </authorList>
    </citation>
    <scope>NUCLEOTIDE SEQUENCE</scope>
    <source>
        <strain evidence="2">CHK195-12923</strain>
    </source>
</reference>
<reference evidence="2" key="2">
    <citation type="journal article" date="2021" name="PeerJ">
        <title>Extensive microbial diversity within the chicken gut microbiome revealed by metagenomics and culture.</title>
        <authorList>
            <person name="Gilroy R."/>
            <person name="Ravi A."/>
            <person name="Getino M."/>
            <person name="Pursley I."/>
            <person name="Horton D.L."/>
            <person name="Alikhan N.F."/>
            <person name="Baker D."/>
            <person name="Gharbi K."/>
            <person name="Hall N."/>
            <person name="Watson M."/>
            <person name="Adriaenssens E.M."/>
            <person name="Foster-Nyarko E."/>
            <person name="Jarju S."/>
            <person name="Secka A."/>
            <person name="Antonio M."/>
            <person name="Oren A."/>
            <person name="Chaudhuri R.R."/>
            <person name="La Ragione R."/>
            <person name="Hildebrand F."/>
            <person name="Pallen M.J."/>
        </authorList>
    </citation>
    <scope>NUCLEOTIDE SEQUENCE</scope>
    <source>
        <strain evidence="2">CHK195-12923</strain>
    </source>
</reference>
<proteinExistence type="predicted"/>
<sequence length="64" mass="6853">MRALGGAYGQQEGSEKSENSAENAVEKPVNSANSQPPAPFSHANVLAGVLERHEKISGRIKRNH</sequence>
<evidence type="ECO:0000313" key="3">
    <source>
        <dbReference type="Proteomes" id="UP000824110"/>
    </source>
</evidence>
<organism evidence="2 3">
    <name type="scientific">Candidatus Coproplasma excrementigallinarum</name>
    <dbReference type="NCBI Taxonomy" id="2840747"/>
    <lineage>
        <taxon>Bacteria</taxon>
        <taxon>Bacillati</taxon>
        <taxon>Bacillota</taxon>
        <taxon>Clostridia</taxon>
        <taxon>Eubacteriales</taxon>
        <taxon>Candidatus Coproplasma</taxon>
    </lineage>
</organism>
<dbReference type="AlphaFoldDB" id="A0A9D1ML66"/>
<feature type="region of interest" description="Disordered" evidence="1">
    <location>
        <begin position="1"/>
        <end position="46"/>
    </location>
</feature>